<keyword evidence="3" id="KW-1185">Reference proteome</keyword>
<gene>
    <name evidence="2" type="ORF">Ciccas_005528</name>
</gene>
<sequence length="86" mass="9675">MAAPMAFILPPLCVLRLQNEPVLRTKNTLALFTLIFGACVIMLGIVVLLMDISKGVRCYQGENLGYCDFMYPNQTDSRFLCYGTIY</sequence>
<dbReference type="AlphaFoldDB" id="A0ABD2Q9C4"/>
<dbReference type="EMBL" id="JBJKFK010000655">
    <property type="protein sequence ID" value="KAL3315832.1"/>
    <property type="molecule type" value="Genomic_DNA"/>
</dbReference>
<reference evidence="2 3" key="1">
    <citation type="submission" date="2024-11" db="EMBL/GenBank/DDBJ databases">
        <title>Adaptive evolution of stress response genes in parasites aligns with host niche diversity.</title>
        <authorList>
            <person name="Hahn C."/>
            <person name="Resl P."/>
        </authorList>
    </citation>
    <scope>NUCLEOTIDE SEQUENCE [LARGE SCALE GENOMIC DNA]</scope>
    <source>
        <strain evidence="2">EGGRZ-B1_66</strain>
        <tissue evidence="2">Body</tissue>
    </source>
</reference>
<keyword evidence="1" id="KW-0472">Membrane</keyword>
<comment type="caution">
    <text evidence="2">The sequence shown here is derived from an EMBL/GenBank/DDBJ whole genome shotgun (WGS) entry which is preliminary data.</text>
</comment>
<evidence type="ECO:0000313" key="3">
    <source>
        <dbReference type="Proteomes" id="UP001626550"/>
    </source>
</evidence>
<dbReference type="Proteomes" id="UP001626550">
    <property type="component" value="Unassembled WGS sequence"/>
</dbReference>
<evidence type="ECO:0000256" key="1">
    <source>
        <dbReference type="SAM" id="Phobius"/>
    </source>
</evidence>
<name>A0ABD2Q9C4_9PLAT</name>
<proteinExistence type="predicted"/>
<feature type="transmembrane region" description="Helical" evidence="1">
    <location>
        <begin position="29"/>
        <end position="50"/>
    </location>
</feature>
<protein>
    <submittedName>
        <fullName evidence="2">Uncharacterized protein</fullName>
    </submittedName>
</protein>
<accession>A0ABD2Q9C4</accession>
<evidence type="ECO:0000313" key="2">
    <source>
        <dbReference type="EMBL" id="KAL3315832.1"/>
    </source>
</evidence>
<keyword evidence="1" id="KW-1133">Transmembrane helix</keyword>
<keyword evidence="1" id="KW-0812">Transmembrane</keyword>
<organism evidence="2 3">
    <name type="scientific">Cichlidogyrus casuarinus</name>
    <dbReference type="NCBI Taxonomy" id="1844966"/>
    <lineage>
        <taxon>Eukaryota</taxon>
        <taxon>Metazoa</taxon>
        <taxon>Spiralia</taxon>
        <taxon>Lophotrochozoa</taxon>
        <taxon>Platyhelminthes</taxon>
        <taxon>Monogenea</taxon>
        <taxon>Monopisthocotylea</taxon>
        <taxon>Dactylogyridea</taxon>
        <taxon>Ancyrocephalidae</taxon>
        <taxon>Cichlidogyrus</taxon>
    </lineage>
</organism>